<dbReference type="Pfam" id="PF07690">
    <property type="entry name" value="MFS_1"/>
    <property type="match status" value="1"/>
</dbReference>
<feature type="transmembrane region" description="Helical" evidence="7">
    <location>
        <begin position="258"/>
        <end position="277"/>
    </location>
</feature>
<dbReference type="RefSeq" id="WP_344482152.1">
    <property type="nucleotide sequence ID" value="NZ_BAAAQF010000004.1"/>
</dbReference>
<dbReference type="Gene3D" id="1.20.1250.20">
    <property type="entry name" value="MFS general substrate transporter like domains"/>
    <property type="match status" value="2"/>
</dbReference>
<keyword evidence="5 7" id="KW-1133">Transmembrane helix</keyword>
<dbReference type="PANTHER" id="PTHR23517">
    <property type="entry name" value="RESISTANCE PROTEIN MDTM, PUTATIVE-RELATED-RELATED"/>
    <property type="match status" value="1"/>
</dbReference>
<evidence type="ECO:0000313" key="10">
    <source>
        <dbReference type="Proteomes" id="UP001499851"/>
    </source>
</evidence>
<evidence type="ECO:0000256" key="6">
    <source>
        <dbReference type="ARBA" id="ARBA00023136"/>
    </source>
</evidence>
<dbReference type="InterPro" id="IPR011701">
    <property type="entry name" value="MFS"/>
</dbReference>
<keyword evidence="6 7" id="KW-0472">Membrane</keyword>
<evidence type="ECO:0000313" key="9">
    <source>
        <dbReference type="EMBL" id="GAA1665322.1"/>
    </source>
</evidence>
<dbReference type="PANTHER" id="PTHR23517:SF3">
    <property type="entry name" value="INTEGRAL MEMBRANE TRANSPORT PROTEIN"/>
    <property type="match status" value="1"/>
</dbReference>
<keyword evidence="2" id="KW-0813">Transport</keyword>
<comment type="subcellular location">
    <subcellularLocation>
        <location evidence="1">Cell membrane</location>
        <topology evidence="1">Multi-pass membrane protein</topology>
    </subcellularLocation>
</comment>
<name>A0ABP4S365_9ACTN</name>
<evidence type="ECO:0000256" key="4">
    <source>
        <dbReference type="ARBA" id="ARBA00022692"/>
    </source>
</evidence>
<feature type="transmembrane region" description="Helical" evidence="7">
    <location>
        <begin position="52"/>
        <end position="73"/>
    </location>
</feature>
<evidence type="ECO:0000256" key="5">
    <source>
        <dbReference type="ARBA" id="ARBA00022989"/>
    </source>
</evidence>
<protein>
    <submittedName>
        <fullName evidence="9">MFS transporter</fullName>
    </submittedName>
</protein>
<dbReference type="InterPro" id="IPR050171">
    <property type="entry name" value="MFS_Transporters"/>
</dbReference>
<organism evidence="9 10">
    <name type="scientific">Glycomyces endophyticus</name>
    <dbReference type="NCBI Taxonomy" id="480996"/>
    <lineage>
        <taxon>Bacteria</taxon>
        <taxon>Bacillati</taxon>
        <taxon>Actinomycetota</taxon>
        <taxon>Actinomycetes</taxon>
        <taxon>Glycomycetales</taxon>
        <taxon>Glycomycetaceae</taxon>
        <taxon>Glycomyces</taxon>
    </lineage>
</organism>
<feature type="transmembrane region" description="Helical" evidence="7">
    <location>
        <begin position="289"/>
        <end position="308"/>
    </location>
</feature>
<keyword evidence="10" id="KW-1185">Reference proteome</keyword>
<dbReference type="SUPFAM" id="SSF103473">
    <property type="entry name" value="MFS general substrate transporter"/>
    <property type="match status" value="1"/>
</dbReference>
<feature type="transmembrane region" description="Helical" evidence="7">
    <location>
        <begin position="107"/>
        <end position="126"/>
    </location>
</feature>
<dbReference type="CDD" id="cd17325">
    <property type="entry name" value="MFS_MdtG_SLC18_like"/>
    <property type="match status" value="1"/>
</dbReference>
<feature type="domain" description="Major facilitator superfamily (MFS) profile" evidence="8">
    <location>
        <begin position="19"/>
        <end position="397"/>
    </location>
</feature>
<gene>
    <name evidence="9" type="ORF">GCM10009830_08600</name>
</gene>
<evidence type="ECO:0000256" key="2">
    <source>
        <dbReference type="ARBA" id="ARBA00022448"/>
    </source>
</evidence>
<dbReference type="PROSITE" id="PS50850">
    <property type="entry name" value="MFS"/>
    <property type="match status" value="1"/>
</dbReference>
<feature type="transmembrane region" description="Helical" evidence="7">
    <location>
        <begin position="21"/>
        <end position="46"/>
    </location>
</feature>
<dbReference type="Proteomes" id="UP001499851">
    <property type="component" value="Unassembled WGS sequence"/>
</dbReference>
<comment type="caution">
    <text evidence="9">The sequence shown here is derived from an EMBL/GenBank/DDBJ whole genome shotgun (WGS) entry which is preliminary data.</text>
</comment>
<feature type="transmembrane region" description="Helical" evidence="7">
    <location>
        <begin position="147"/>
        <end position="166"/>
    </location>
</feature>
<evidence type="ECO:0000259" key="8">
    <source>
        <dbReference type="PROSITE" id="PS50850"/>
    </source>
</evidence>
<sequence>MSDRARPNDAAPSISMRRLWVPIYGPTVLISIGMGAVVPLIALYALDLGATVTQAAIIVGLIGFGQLTGDLPAGSLAQRFGEKRVLLAACVVEAAALVTASQTSSLLVLSACVFAIGLASAVFGLARHAYLSEAVAIGFRARALSTLGGTFRIGSFIGPFVGALLIEQHSMGAAFAFAAGTSLAGGLLSLFLPELPGDGARTRPAEAEPEARLRLWQVLRDHRKVLATLGIGVFLIMIARASRQAIIPLWAALQGLDATTTSIIVGISAGVDMLLFYPGGAIMDRFGRMWVALPAMAVLGAGFVLLPLTDTAVLIGLVACFMGLGNGISSGIVLTLGSDVAPPHGRRQFLGGWRLCADLGNVAGPGLISLVSLAFPLGVAAVALGLISWFGVGWLAKWVPVYDRTRAPRESVEV</sequence>
<evidence type="ECO:0000256" key="3">
    <source>
        <dbReference type="ARBA" id="ARBA00022475"/>
    </source>
</evidence>
<feature type="transmembrane region" description="Helical" evidence="7">
    <location>
        <begin position="225"/>
        <end position="246"/>
    </location>
</feature>
<keyword evidence="3" id="KW-1003">Cell membrane</keyword>
<dbReference type="InterPro" id="IPR036259">
    <property type="entry name" value="MFS_trans_sf"/>
</dbReference>
<evidence type="ECO:0000256" key="7">
    <source>
        <dbReference type="SAM" id="Phobius"/>
    </source>
</evidence>
<reference evidence="10" key="1">
    <citation type="journal article" date="2019" name="Int. J. Syst. Evol. Microbiol.">
        <title>The Global Catalogue of Microorganisms (GCM) 10K type strain sequencing project: providing services to taxonomists for standard genome sequencing and annotation.</title>
        <authorList>
            <consortium name="The Broad Institute Genomics Platform"/>
            <consortium name="The Broad Institute Genome Sequencing Center for Infectious Disease"/>
            <person name="Wu L."/>
            <person name="Ma J."/>
        </authorList>
    </citation>
    <scope>NUCLEOTIDE SEQUENCE [LARGE SCALE GENOMIC DNA]</scope>
    <source>
        <strain evidence="10">JCM 16001</strain>
    </source>
</reference>
<keyword evidence="4 7" id="KW-0812">Transmembrane</keyword>
<accession>A0ABP4S365</accession>
<feature type="transmembrane region" description="Helical" evidence="7">
    <location>
        <begin position="374"/>
        <end position="396"/>
    </location>
</feature>
<proteinExistence type="predicted"/>
<feature type="transmembrane region" description="Helical" evidence="7">
    <location>
        <begin position="172"/>
        <end position="193"/>
    </location>
</feature>
<dbReference type="EMBL" id="BAAAQF010000004">
    <property type="protein sequence ID" value="GAA1665322.1"/>
    <property type="molecule type" value="Genomic_DNA"/>
</dbReference>
<dbReference type="InterPro" id="IPR020846">
    <property type="entry name" value="MFS_dom"/>
</dbReference>
<evidence type="ECO:0000256" key="1">
    <source>
        <dbReference type="ARBA" id="ARBA00004651"/>
    </source>
</evidence>
<feature type="transmembrane region" description="Helical" evidence="7">
    <location>
        <begin position="314"/>
        <end position="337"/>
    </location>
</feature>